<dbReference type="SUPFAM" id="SSF52540">
    <property type="entry name" value="P-loop containing nucleoside triphosphate hydrolases"/>
    <property type="match status" value="1"/>
</dbReference>
<dbReference type="EC" id="2.7.7.4" evidence="8"/>
<dbReference type="Gene3D" id="3.40.50.300">
    <property type="entry name" value="P-loop containing nucleotide triphosphate hydrolases"/>
    <property type="match status" value="1"/>
</dbReference>
<dbReference type="NCBIfam" id="TIGR00339">
    <property type="entry name" value="sopT"/>
    <property type="match status" value="1"/>
</dbReference>
<dbReference type="InterPro" id="IPR014729">
    <property type="entry name" value="Rossmann-like_a/b/a_fold"/>
</dbReference>
<accession>A0A6J4REJ4</accession>
<dbReference type="PANTHER" id="PTHR43509:SF1">
    <property type="entry name" value="SULFATE ADENYLYLTRANSFERASE"/>
    <property type="match status" value="1"/>
</dbReference>
<dbReference type="AlphaFoldDB" id="A0A6J4REJ4"/>
<evidence type="ECO:0000313" key="11">
    <source>
        <dbReference type="EMBL" id="CAA9465407.1"/>
    </source>
</evidence>
<dbReference type="InterPro" id="IPR002650">
    <property type="entry name" value="Sulphate_adenylyltransferase"/>
</dbReference>
<comment type="pathway">
    <text evidence="1 8">Sulfur metabolism; hydrogen sulfide biosynthesis; sulfite from sulfate: step 1/3.</text>
</comment>
<dbReference type="Pfam" id="PF01747">
    <property type="entry name" value="ATP-sulfurylase"/>
    <property type="match status" value="1"/>
</dbReference>
<dbReference type="CDD" id="cd00517">
    <property type="entry name" value="ATPS"/>
    <property type="match status" value="1"/>
</dbReference>
<comment type="catalytic activity">
    <reaction evidence="7 8">
        <text>sulfate + ATP + H(+) = adenosine 5'-phosphosulfate + diphosphate</text>
        <dbReference type="Rhea" id="RHEA:18133"/>
        <dbReference type="ChEBI" id="CHEBI:15378"/>
        <dbReference type="ChEBI" id="CHEBI:16189"/>
        <dbReference type="ChEBI" id="CHEBI:30616"/>
        <dbReference type="ChEBI" id="CHEBI:33019"/>
        <dbReference type="ChEBI" id="CHEBI:58243"/>
        <dbReference type="EC" id="2.7.7.4"/>
    </reaction>
</comment>
<dbReference type="GO" id="GO:0004781">
    <property type="term" value="F:sulfate adenylyltransferase (ATP) activity"/>
    <property type="evidence" value="ECO:0007669"/>
    <property type="project" value="UniProtKB-UniRule"/>
</dbReference>
<dbReference type="Gene3D" id="3.40.50.620">
    <property type="entry name" value="HUPs"/>
    <property type="match status" value="1"/>
</dbReference>
<feature type="domain" description="ATP-sulfurylase PUA-like" evidence="10">
    <location>
        <begin position="265"/>
        <end position="422"/>
    </location>
</feature>
<evidence type="ECO:0000256" key="8">
    <source>
        <dbReference type="HAMAP-Rule" id="MF_00066"/>
    </source>
</evidence>
<dbReference type="EMBL" id="CADCVF010000070">
    <property type="protein sequence ID" value="CAA9465407.1"/>
    <property type="molecule type" value="Genomic_DNA"/>
</dbReference>
<reference evidence="11" key="1">
    <citation type="submission" date="2020-02" db="EMBL/GenBank/DDBJ databases">
        <authorList>
            <person name="Meier V. D."/>
        </authorList>
    </citation>
    <scope>NUCLEOTIDE SEQUENCE</scope>
    <source>
        <strain evidence="11">AVDCRST_MAG58</strain>
    </source>
</reference>
<evidence type="ECO:0000256" key="6">
    <source>
        <dbReference type="ARBA" id="ARBA00037980"/>
    </source>
</evidence>
<dbReference type="GO" id="GO:0005524">
    <property type="term" value="F:ATP binding"/>
    <property type="evidence" value="ECO:0007669"/>
    <property type="project" value="UniProtKB-KW"/>
</dbReference>
<keyword evidence="5 8" id="KW-0067">ATP-binding</keyword>
<dbReference type="InterPro" id="IPR024951">
    <property type="entry name" value="Sulfurylase_cat_dom"/>
</dbReference>
<dbReference type="Pfam" id="PF19798">
    <property type="entry name" value="Sulfotransfer_5"/>
    <property type="match status" value="1"/>
</dbReference>
<proteinExistence type="inferred from homology"/>
<evidence type="ECO:0000256" key="7">
    <source>
        <dbReference type="ARBA" id="ARBA00049370"/>
    </source>
</evidence>
<dbReference type="SUPFAM" id="SSF88697">
    <property type="entry name" value="PUA domain-like"/>
    <property type="match status" value="1"/>
</dbReference>
<dbReference type="InterPro" id="IPR015947">
    <property type="entry name" value="PUA-like_sf"/>
</dbReference>
<keyword evidence="3 8" id="KW-0548">Nucleotidyltransferase</keyword>
<name>A0A6J4REJ4_9ACTN</name>
<dbReference type="UniPathway" id="UPA00140">
    <property type="reaction ID" value="UER00204"/>
</dbReference>
<evidence type="ECO:0000256" key="2">
    <source>
        <dbReference type="ARBA" id="ARBA00022679"/>
    </source>
</evidence>
<evidence type="ECO:0000256" key="4">
    <source>
        <dbReference type="ARBA" id="ARBA00022741"/>
    </source>
</evidence>
<gene>
    <name evidence="8" type="primary">sat</name>
    <name evidence="11" type="ORF">AVDCRST_MAG58-3404</name>
</gene>
<dbReference type="NCBIfam" id="NF003166">
    <property type="entry name" value="PRK04149.1"/>
    <property type="match status" value="1"/>
</dbReference>
<dbReference type="GO" id="GO:0070814">
    <property type="term" value="P:hydrogen sulfide biosynthetic process"/>
    <property type="evidence" value="ECO:0007669"/>
    <property type="project" value="UniProtKB-UniRule"/>
</dbReference>
<keyword evidence="4 8" id="KW-0547">Nucleotide-binding</keyword>
<dbReference type="Pfam" id="PF14306">
    <property type="entry name" value="PUA_2"/>
    <property type="match status" value="1"/>
</dbReference>
<organism evidence="11">
    <name type="scientific">uncultured Rubrobacteraceae bacterium</name>
    <dbReference type="NCBI Taxonomy" id="349277"/>
    <lineage>
        <taxon>Bacteria</taxon>
        <taxon>Bacillati</taxon>
        <taxon>Actinomycetota</taxon>
        <taxon>Rubrobacteria</taxon>
        <taxon>Rubrobacterales</taxon>
        <taxon>Rubrobacteraceae</taxon>
        <taxon>environmental samples</taxon>
    </lineage>
</organism>
<evidence type="ECO:0000256" key="3">
    <source>
        <dbReference type="ARBA" id="ARBA00022695"/>
    </source>
</evidence>
<evidence type="ECO:0000259" key="9">
    <source>
        <dbReference type="Pfam" id="PF01747"/>
    </source>
</evidence>
<evidence type="ECO:0000256" key="5">
    <source>
        <dbReference type="ARBA" id="ARBA00022840"/>
    </source>
</evidence>
<dbReference type="InterPro" id="IPR025980">
    <property type="entry name" value="ATP-Sase_PUA-like_dom"/>
</dbReference>
<dbReference type="GO" id="GO:0000103">
    <property type="term" value="P:sulfate assimilation"/>
    <property type="evidence" value="ECO:0007669"/>
    <property type="project" value="UniProtKB-UniRule"/>
</dbReference>
<dbReference type="Gene3D" id="3.10.400.10">
    <property type="entry name" value="Sulfate adenylyltransferase"/>
    <property type="match status" value="1"/>
</dbReference>
<dbReference type="PANTHER" id="PTHR43509">
    <property type="match status" value="1"/>
</dbReference>
<dbReference type="HAMAP" id="MF_00066">
    <property type="entry name" value="Sulf_adenylyltr"/>
    <property type="match status" value="1"/>
</dbReference>
<dbReference type="SUPFAM" id="SSF52374">
    <property type="entry name" value="Nucleotidylyl transferase"/>
    <property type="match status" value="1"/>
</dbReference>
<sequence>MTQSKPVALWAVPRSISTAFERVFVERDDFEVLHEPFSASYYYGTDRLSDRFADAEPKAEYSYERVLDDVFRPREHRVFLKDMAYQAKKVLSPEFASRFVNTFIVRDPKYVLVSLYEMWPDFTLEETGYEDLYRLFRYATDSGEDVAVVDAMTFSENPAGVLAAYCEHLEVPFRSGSLTWESGDVSEWDDWEEWHEDAESSTGIEPAERRDPELPEDLQAVYEQCLPYYYELAAHAIPSVRRLSAGDAGRPDDKEKISLRTESAIAPHGGELIDRVVPEEEIRERSMEAAGLPKVPLSPRALSDLQMISTGVFSPLEGFMLREEYKGVVEDMRLQSGLAWSLPITLSVDEDQAGGLTEGSEVALVDGTGEPVATMMLEEMYGYDKEREARMVYRTMDADHPGVAAVYRQGDVLLGGEVELLRPPDEGRSPRYYYTPAQLRAAFTEKGWKRIVGFQTRNPVHRAHEYIQKSALETVDGLLLNPLVGETKSDDIPADVRMRSYEVILDRYYPEDRTMLAVFPAAMRYAGPREAIFHAICRKNYGCSHFIVGRDHAGVGSYYGTYEAQHIFEEFEPEELGITPLFFEHAFFCTECGGMGSSKTCPHDPDSHVFLSGTKVREMLSKGEYPPPEFSRPEVIEVLMEGQRAQSR</sequence>
<feature type="domain" description="Sulphate adenylyltransferase catalytic" evidence="9">
    <location>
        <begin position="431"/>
        <end position="641"/>
    </location>
</feature>
<dbReference type="InterPro" id="IPR027417">
    <property type="entry name" value="P-loop_NTPase"/>
</dbReference>
<comment type="similarity">
    <text evidence="6 8">Belongs to the sulfate adenylyltransferase family.</text>
</comment>
<dbReference type="InterPro" id="IPR020792">
    <property type="entry name" value="SO4_adenylyltransferase_pro"/>
</dbReference>
<evidence type="ECO:0000256" key="1">
    <source>
        <dbReference type="ARBA" id="ARBA00005048"/>
    </source>
</evidence>
<keyword evidence="2 8" id="KW-0808">Transferase</keyword>
<protein>
    <recommendedName>
        <fullName evidence="8">Sulfate adenylyltransferase</fullName>
        <ecNumber evidence="8">2.7.7.4</ecNumber>
    </recommendedName>
    <alternativeName>
        <fullName evidence="8">ATP-sulfurylase</fullName>
    </alternativeName>
    <alternativeName>
        <fullName evidence="8">Sulfate adenylate transferase</fullName>
        <shortName evidence="8">SAT</shortName>
    </alternativeName>
</protein>
<evidence type="ECO:0000259" key="10">
    <source>
        <dbReference type="Pfam" id="PF14306"/>
    </source>
</evidence>